<evidence type="ECO:0008006" key="3">
    <source>
        <dbReference type="Google" id="ProtNLM"/>
    </source>
</evidence>
<proteinExistence type="predicted"/>
<dbReference type="EMBL" id="BJYS01000003">
    <property type="protein sequence ID" value="GEO02995.1"/>
    <property type="molecule type" value="Genomic_DNA"/>
</dbReference>
<reference evidence="1 2" key="1">
    <citation type="submission" date="2019-07" db="EMBL/GenBank/DDBJ databases">
        <title>Whole genome shotgun sequence of Adhaeribacter aerolatus NBRC 106133.</title>
        <authorList>
            <person name="Hosoyama A."/>
            <person name="Uohara A."/>
            <person name="Ohji S."/>
            <person name="Ichikawa N."/>
        </authorList>
    </citation>
    <scope>NUCLEOTIDE SEQUENCE [LARGE SCALE GENOMIC DNA]</scope>
    <source>
        <strain evidence="1 2">NBRC 106133</strain>
    </source>
</reference>
<name>A0A512ATF5_9BACT</name>
<dbReference type="AlphaFoldDB" id="A0A512ATF5"/>
<sequence length="140" mass="15893">MIRAQQGALSIGPILHLNIGEKTNRLSFGLEAAYWNLEKFPAGLDVGMEFQKGAKRFYFEGQVGIGLAGLSFGPVFEKRKDDVIRLGFQTNTWANYFGGINLRWRRINNQKTFAPGLYAKYPFMFGFEDGGDHLLYIFNN</sequence>
<organism evidence="1 2">
    <name type="scientific">Adhaeribacter aerolatus</name>
    <dbReference type="NCBI Taxonomy" id="670289"/>
    <lineage>
        <taxon>Bacteria</taxon>
        <taxon>Pseudomonadati</taxon>
        <taxon>Bacteroidota</taxon>
        <taxon>Cytophagia</taxon>
        <taxon>Cytophagales</taxon>
        <taxon>Hymenobacteraceae</taxon>
        <taxon>Adhaeribacter</taxon>
    </lineage>
</organism>
<gene>
    <name evidence="1" type="ORF">AAE02nite_06590</name>
</gene>
<keyword evidence="2" id="KW-1185">Reference proteome</keyword>
<evidence type="ECO:0000313" key="2">
    <source>
        <dbReference type="Proteomes" id="UP000321532"/>
    </source>
</evidence>
<evidence type="ECO:0000313" key="1">
    <source>
        <dbReference type="EMBL" id="GEO02995.1"/>
    </source>
</evidence>
<dbReference type="Proteomes" id="UP000321532">
    <property type="component" value="Unassembled WGS sequence"/>
</dbReference>
<comment type="caution">
    <text evidence="1">The sequence shown here is derived from an EMBL/GenBank/DDBJ whole genome shotgun (WGS) entry which is preliminary data.</text>
</comment>
<protein>
    <recommendedName>
        <fullName evidence="3">Outer membrane protein beta-barrel domain-containing protein</fullName>
    </recommendedName>
</protein>
<accession>A0A512ATF5</accession>